<name>A0A0R3E4S7_9BRAD</name>
<accession>A0A0R3E4S7</accession>
<evidence type="ECO:0000313" key="2">
    <source>
        <dbReference type="Proteomes" id="UP000051936"/>
    </source>
</evidence>
<sequence length="142" mass="16702">MSDSDDELQRLIETRELVEERRRGPTVDRDVWIAVSRRVFSPGDRQPCYVCGKFKSITQAHHVIPLTSQYDRGFRYPDQEYVWLCPNHHTMAHLYIPTGERSRTVPTIRARSETTSALNEDLTEDEFNRMMELMRRSMKSPA</sequence>
<reference evidence="1 2" key="1">
    <citation type="submission" date="2015-09" db="EMBL/GenBank/DDBJ databases">
        <title>Draft Genome Sequence of Bradyrhizobium manausense Strain BR 3351T, a Novel Symbiotic Nitrogen-Fixing Alphaproteobacterium Isolated from Brazilian Amazon Rain Forest.</title>
        <authorList>
            <person name="De Araujo J.L."/>
            <person name="Zilli J.E."/>
        </authorList>
    </citation>
    <scope>NUCLEOTIDE SEQUENCE [LARGE SCALE GENOMIC DNA]</scope>
    <source>
        <strain evidence="1 2">BR3351</strain>
    </source>
</reference>
<organism evidence="1 2">
    <name type="scientific">Bradyrhizobium manausense</name>
    <dbReference type="NCBI Taxonomy" id="989370"/>
    <lineage>
        <taxon>Bacteria</taxon>
        <taxon>Pseudomonadati</taxon>
        <taxon>Pseudomonadota</taxon>
        <taxon>Alphaproteobacteria</taxon>
        <taxon>Hyphomicrobiales</taxon>
        <taxon>Nitrobacteraceae</taxon>
        <taxon>Bradyrhizobium</taxon>
    </lineage>
</organism>
<comment type="caution">
    <text evidence="1">The sequence shown here is derived from an EMBL/GenBank/DDBJ whole genome shotgun (WGS) entry which is preliminary data.</text>
</comment>
<dbReference type="Proteomes" id="UP000051936">
    <property type="component" value="Unassembled WGS sequence"/>
</dbReference>
<keyword evidence="2" id="KW-1185">Reference proteome</keyword>
<dbReference type="EMBL" id="LJYG01000016">
    <property type="protein sequence ID" value="KRQ17175.1"/>
    <property type="molecule type" value="Genomic_DNA"/>
</dbReference>
<dbReference type="AlphaFoldDB" id="A0A0R3E4S7"/>
<evidence type="ECO:0000313" key="1">
    <source>
        <dbReference type="EMBL" id="KRQ17175.1"/>
    </source>
</evidence>
<gene>
    <name evidence="1" type="ORF">AOQ71_02995</name>
</gene>
<proteinExistence type="predicted"/>
<protein>
    <submittedName>
        <fullName evidence="1">Uncharacterized protein</fullName>
    </submittedName>
</protein>